<sequence>MISKFELASHVIGILVSEDITSKNIDEIHLLIREGLSEQKQINLFVKIKSDCKISAAALLKDLEFKIQYASKFNKMAIVTEIKWFRKLMSVKELFVDADIRTFKHAERLDAMNWISE</sequence>
<keyword evidence="2" id="KW-1185">Reference proteome</keyword>
<dbReference type="AlphaFoldDB" id="A0A1L3J7B0"/>
<dbReference type="SUPFAM" id="SSF52091">
    <property type="entry name" value="SpoIIaa-like"/>
    <property type="match status" value="1"/>
</dbReference>
<dbReference type="InterPro" id="IPR036513">
    <property type="entry name" value="STAS_dom_sf"/>
</dbReference>
<reference evidence="1 2" key="1">
    <citation type="submission" date="2016-11" db="EMBL/GenBank/DDBJ databases">
        <title>Gramella sp. LPB0144 isolated from marine environment.</title>
        <authorList>
            <person name="Kim E."/>
            <person name="Yi H."/>
        </authorList>
    </citation>
    <scope>NUCLEOTIDE SEQUENCE [LARGE SCALE GENOMIC DNA]</scope>
    <source>
        <strain evidence="1 2">LPB0144</strain>
    </source>
</reference>
<dbReference type="Gene3D" id="3.40.50.10600">
    <property type="entry name" value="SpoIIaa-like domains"/>
    <property type="match status" value="1"/>
</dbReference>
<dbReference type="Pfam" id="PF11964">
    <property type="entry name" value="SpoIIAA-like"/>
    <property type="match status" value="1"/>
</dbReference>
<dbReference type="Proteomes" id="UP000182510">
    <property type="component" value="Chromosome"/>
</dbReference>
<dbReference type="OrthoDB" id="1442608at2"/>
<evidence type="ECO:0000313" key="2">
    <source>
        <dbReference type="Proteomes" id="UP000182510"/>
    </source>
</evidence>
<dbReference type="RefSeq" id="WP_072553716.1">
    <property type="nucleotide sequence ID" value="NZ_CP018153.1"/>
</dbReference>
<dbReference type="KEGG" id="grl:LPB144_11685"/>
<evidence type="ECO:0008006" key="3">
    <source>
        <dbReference type="Google" id="ProtNLM"/>
    </source>
</evidence>
<organism evidence="1 2">
    <name type="scientific">Christiangramia salexigens</name>
    <dbReference type="NCBI Taxonomy" id="1913577"/>
    <lineage>
        <taxon>Bacteria</taxon>
        <taxon>Pseudomonadati</taxon>
        <taxon>Bacteroidota</taxon>
        <taxon>Flavobacteriia</taxon>
        <taxon>Flavobacteriales</taxon>
        <taxon>Flavobacteriaceae</taxon>
        <taxon>Christiangramia</taxon>
    </lineage>
</organism>
<dbReference type="InterPro" id="IPR021866">
    <property type="entry name" value="SpoIIAA-like"/>
</dbReference>
<evidence type="ECO:0000313" key="1">
    <source>
        <dbReference type="EMBL" id="APG61026.1"/>
    </source>
</evidence>
<dbReference type="STRING" id="1913577.LPB144_11685"/>
<dbReference type="InterPro" id="IPR038396">
    <property type="entry name" value="SpoIIAA-like_sf"/>
</dbReference>
<accession>A0A1L3J7B0</accession>
<name>A0A1L3J7B0_9FLAO</name>
<dbReference type="EMBL" id="CP018153">
    <property type="protein sequence ID" value="APG61026.1"/>
    <property type="molecule type" value="Genomic_DNA"/>
</dbReference>
<proteinExistence type="predicted"/>
<protein>
    <recommendedName>
        <fullName evidence="3">STAS/SEC14 domain-containing protein</fullName>
    </recommendedName>
</protein>
<gene>
    <name evidence="1" type="ORF">LPB144_11685</name>
</gene>